<dbReference type="InterPro" id="IPR048328">
    <property type="entry name" value="Dyp_perox_C"/>
</dbReference>
<feature type="region of interest" description="Disordered" evidence="1">
    <location>
        <begin position="24"/>
        <end position="47"/>
    </location>
</feature>
<keyword evidence="3" id="KW-0560">Oxidoreductase</keyword>
<evidence type="ECO:0000313" key="3">
    <source>
        <dbReference type="EMBL" id="SUC39258.1"/>
    </source>
</evidence>
<organism evidence="3 4">
    <name type="scientific">Proteus mirabilis</name>
    <dbReference type="NCBI Taxonomy" id="584"/>
    <lineage>
        <taxon>Bacteria</taxon>
        <taxon>Pseudomonadati</taxon>
        <taxon>Pseudomonadota</taxon>
        <taxon>Gammaproteobacteria</taxon>
        <taxon>Enterobacterales</taxon>
        <taxon>Morganellaceae</taxon>
        <taxon>Proteus</taxon>
    </lineage>
</organism>
<feature type="compositionally biased region" description="Polar residues" evidence="1">
    <location>
        <begin position="37"/>
        <end position="47"/>
    </location>
</feature>
<dbReference type="SUPFAM" id="SSF54909">
    <property type="entry name" value="Dimeric alpha+beta barrel"/>
    <property type="match status" value="1"/>
</dbReference>
<evidence type="ECO:0000259" key="2">
    <source>
        <dbReference type="Pfam" id="PF20628"/>
    </source>
</evidence>
<evidence type="ECO:0000313" key="4">
    <source>
        <dbReference type="Proteomes" id="UP000254191"/>
    </source>
</evidence>
<reference evidence="3 4" key="1">
    <citation type="submission" date="2018-06" db="EMBL/GenBank/DDBJ databases">
        <authorList>
            <consortium name="Pathogen Informatics"/>
            <person name="Doyle S."/>
        </authorList>
    </citation>
    <scope>NUCLEOTIDE SEQUENCE [LARGE SCALE GENOMIC DNA]</scope>
    <source>
        <strain evidence="3 4">NCTC11938</strain>
    </source>
</reference>
<sequence length="47" mass="5366">MAAWENQSLIEQEKVIGRHKFNDVELTDEEKDPGSHNVVTNIQDENG</sequence>
<dbReference type="Pfam" id="PF20628">
    <property type="entry name" value="Dyp_perox_C"/>
    <property type="match status" value="1"/>
</dbReference>
<protein>
    <submittedName>
        <fullName evidence="3">Peroxidase</fullName>
    </submittedName>
</protein>
<gene>
    <name evidence="3" type="ORF">NCTC11938_03544</name>
</gene>
<dbReference type="Proteomes" id="UP000254191">
    <property type="component" value="Unassembled WGS sequence"/>
</dbReference>
<keyword evidence="3" id="KW-0575">Peroxidase</keyword>
<evidence type="ECO:0000256" key="1">
    <source>
        <dbReference type="SAM" id="MobiDB-lite"/>
    </source>
</evidence>
<dbReference type="EMBL" id="UGTS01000006">
    <property type="protein sequence ID" value="SUC39258.1"/>
    <property type="molecule type" value="Genomic_DNA"/>
</dbReference>
<accession>A0A379GE15</accession>
<name>A0A379GE15_PROMI</name>
<dbReference type="InterPro" id="IPR011008">
    <property type="entry name" value="Dimeric_a/b-barrel"/>
</dbReference>
<dbReference type="GO" id="GO:0004601">
    <property type="term" value="F:peroxidase activity"/>
    <property type="evidence" value="ECO:0007669"/>
    <property type="project" value="UniProtKB-KW"/>
</dbReference>
<proteinExistence type="predicted"/>
<dbReference type="AlphaFoldDB" id="A0A379GE15"/>
<feature type="domain" description="Dyp-type peroxidase C-terminal" evidence="2">
    <location>
        <begin position="1"/>
        <end position="45"/>
    </location>
</feature>